<sequence>VDNQAQGLIEGLIGQYGWLFLAGVVTLIFQNTIREAVDGIMVFLGNDYNEDDVVEVDGSPGRIVRVSMWKTVFFIYHIVDGKIVGGSKLVVANSKLKDLKIEKPLANLDLAKYSKK</sequence>
<dbReference type="AlphaFoldDB" id="A0A383AN91"/>
<organism evidence="1">
    <name type="scientific">marine metagenome</name>
    <dbReference type="NCBI Taxonomy" id="408172"/>
    <lineage>
        <taxon>unclassified sequences</taxon>
        <taxon>metagenomes</taxon>
        <taxon>ecological metagenomes</taxon>
    </lineage>
</organism>
<gene>
    <name evidence="1" type="ORF">METZ01_LOCUS462008</name>
</gene>
<proteinExistence type="predicted"/>
<accession>A0A383AN91</accession>
<dbReference type="EMBL" id="UINC01193504">
    <property type="protein sequence ID" value="SVE09154.1"/>
    <property type="molecule type" value="Genomic_DNA"/>
</dbReference>
<protein>
    <submittedName>
        <fullName evidence="1">Uncharacterized protein</fullName>
    </submittedName>
</protein>
<feature type="non-terminal residue" evidence="1">
    <location>
        <position position="1"/>
    </location>
</feature>
<name>A0A383AN91_9ZZZZ</name>
<reference evidence="1" key="1">
    <citation type="submission" date="2018-05" db="EMBL/GenBank/DDBJ databases">
        <authorList>
            <person name="Lanie J.A."/>
            <person name="Ng W.-L."/>
            <person name="Kazmierczak K.M."/>
            <person name="Andrzejewski T.M."/>
            <person name="Davidsen T.M."/>
            <person name="Wayne K.J."/>
            <person name="Tettelin H."/>
            <person name="Glass J.I."/>
            <person name="Rusch D."/>
            <person name="Podicherti R."/>
            <person name="Tsui H.-C.T."/>
            <person name="Winkler M.E."/>
        </authorList>
    </citation>
    <scope>NUCLEOTIDE SEQUENCE</scope>
</reference>
<evidence type="ECO:0000313" key="1">
    <source>
        <dbReference type="EMBL" id="SVE09154.1"/>
    </source>
</evidence>